<dbReference type="EMBL" id="JBAMIC010000019">
    <property type="protein sequence ID" value="KAK7094123.1"/>
    <property type="molecule type" value="Genomic_DNA"/>
</dbReference>
<dbReference type="InterPro" id="IPR032071">
    <property type="entry name" value="DUF4806"/>
</dbReference>
<dbReference type="PANTHER" id="PTHR34153:SF2">
    <property type="entry name" value="SI:CH211-262H13.3-RELATED"/>
    <property type="match status" value="1"/>
</dbReference>
<dbReference type="Proteomes" id="UP001374579">
    <property type="component" value="Unassembled WGS sequence"/>
</dbReference>
<dbReference type="Pfam" id="PF16064">
    <property type="entry name" value="DUF4806"/>
    <property type="match status" value="1"/>
</dbReference>
<protein>
    <recommendedName>
        <fullName evidence="1">DUF4806 domain-containing protein</fullName>
    </recommendedName>
</protein>
<proteinExistence type="predicted"/>
<dbReference type="AlphaFoldDB" id="A0AAN9AVN9"/>
<keyword evidence="3" id="KW-1185">Reference proteome</keyword>
<comment type="caution">
    <text evidence="2">The sequence shown here is derived from an EMBL/GenBank/DDBJ whole genome shotgun (WGS) entry which is preliminary data.</text>
</comment>
<feature type="domain" description="DUF4806" evidence="1">
    <location>
        <begin position="112"/>
        <end position="187"/>
    </location>
</feature>
<gene>
    <name evidence="2" type="ORF">V1264_007788</name>
</gene>
<name>A0AAN9AVN9_9CAEN</name>
<accession>A0AAN9AVN9</accession>
<sequence>MEEKYPKLKIKMETEIGVAEGSPQSYDHHYPLPPSAPSAPFLPEGAAEQSPFAALQKEMRLMRNEYANSFGRLFQLMEQQTQEIRELKEVQLQILQSSNPAAAAELNDTLPDGVSFPLGCSDDLANLEHQLGDQEVEQSVIQYLAVIGGNSLKEVTYNLLRGLFSQDLAEQYTWTGVGWKKAFHSLRLKHVLFKVVRLNKESKDATNVEIKKACQEWFRAAPDRNGGRRRRMERARAREMGEGLETFCHSEEEQFPGRYSGTPF</sequence>
<evidence type="ECO:0000313" key="3">
    <source>
        <dbReference type="Proteomes" id="UP001374579"/>
    </source>
</evidence>
<evidence type="ECO:0000259" key="1">
    <source>
        <dbReference type="Pfam" id="PF16064"/>
    </source>
</evidence>
<reference evidence="2 3" key="1">
    <citation type="submission" date="2024-02" db="EMBL/GenBank/DDBJ databases">
        <title>Chromosome-scale genome assembly of the rough periwinkle Littorina saxatilis.</title>
        <authorList>
            <person name="De Jode A."/>
            <person name="Faria R."/>
            <person name="Formenti G."/>
            <person name="Sims Y."/>
            <person name="Smith T.P."/>
            <person name="Tracey A."/>
            <person name="Wood J.M.D."/>
            <person name="Zagrodzka Z.B."/>
            <person name="Johannesson K."/>
            <person name="Butlin R.K."/>
            <person name="Leder E.H."/>
        </authorList>
    </citation>
    <scope>NUCLEOTIDE SEQUENCE [LARGE SCALE GENOMIC DNA]</scope>
    <source>
        <strain evidence="2">Snail1</strain>
        <tissue evidence="2">Muscle</tissue>
    </source>
</reference>
<organism evidence="2 3">
    <name type="scientific">Littorina saxatilis</name>
    <dbReference type="NCBI Taxonomy" id="31220"/>
    <lineage>
        <taxon>Eukaryota</taxon>
        <taxon>Metazoa</taxon>
        <taxon>Spiralia</taxon>
        <taxon>Lophotrochozoa</taxon>
        <taxon>Mollusca</taxon>
        <taxon>Gastropoda</taxon>
        <taxon>Caenogastropoda</taxon>
        <taxon>Littorinimorpha</taxon>
        <taxon>Littorinoidea</taxon>
        <taxon>Littorinidae</taxon>
        <taxon>Littorina</taxon>
    </lineage>
</organism>
<dbReference type="PANTHER" id="PTHR34153">
    <property type="entry name" value="SI:CH211-262H13.3-RELATED-RELATED"/>
    <property type="match status" value="1"/>
</dbReference>
<evidence type="ECO:0000313" key="2">
    <source>
        <dbReference type="EMBL" id="KAK7094123.1"/>
    </source>
</evidence>